<evidence type="ECO:0000313" key="3">
    <source>
        <dbReference type="WBParaSite" id="jg17620"/>
    </source>
</evidence>
<proteinExistence type="predicted"/>
<dbReference type="WBParaSite" id="jg17620">
    <property type="protein sequence ID" value="jg17620"/>
    <property type="gene ID" value="jg17620"/>
</dbReference>
<dbReference type="Pfam" id="PF05439">
    <property type="entry name" value="JTB"/>
    <property type="match status" value="1"/>
</dbReference>
<reference evidence="3" key="1">
    <citation type="submission" date="2022-11" db="UniProtKB">
        <authorList>
            <consortium name="WormBaseParasite"/>
        </authorList>
    </citation>
    <scope>IDENTIFICATION</scope>
</reference>
<dbReference type="InterPro" id="IPR008657">
    <property type="entry name" value="JTB"/>
</dbReference>
<name>A0A915DBB5_9BILA</name>
<dbReference type="AlphaFoldDB" id="A0A915DBB5"/>
<evidence type="ECO:0000256" key="1">
    <source>
        <dbReference type="SAM" id="Phobius"/>
    </source>
</evidence>
<sequence>MNALSSPHCKDTGYFDQFMCQTSNKTYSLPCVSHSKIRTKFHAFAIGSAFSSLIFGLFVKWRKGVIDQKVYTRIQNTIG</sequence>
<evidence type="ECO:0000313" key="2">
    <source>
        <dbReference type="Proteomes" id="UP000887574"/>
    </source>
</evidence>
<keyword evidence="1" id="KW-0812">Transmembrane</keyword>
<dbReference type="GO" id="GO:0016020">
    <property type="term" value="C:membrane"/>
    <property type="evidence" value="ECO:0007669"/>
    <property type="project" value="InterPro"/>
</dbReference>
<organism evidence="2 3">
    <name type="scientific">Ditylenchus dipsaci</name>
    <dbReference type="NCBI Taxonomy" id="166011"/>
    <lineage>
        <taxon>Eukaryota</taxon>
        <taxon>Metazoa</taxon>
        <taxon>Ecdysozoa</taxon>
        <taxon>Nematoda</taxon>
        <taxon>Chromadorea</taxon>
        <taxon>Rhabditida</taxon>
        <taxon>Tylenchina</taxon>
        <taxon>Tylenchomorpha</taxon>
        <taxon>Sphaerularioidea</taxon>
        <taxon>Anguinidae</taxon>
        <taxon>Anguininae</taxon>
        <taxon>Ditylenchus</taxon>
    </lineage>
</organism>
<feature type="transmembrane region" description="Helical" evidence="1">
    <location>
        <begin position="41"/>
        <end position="59"/>
    </location>
</feature>
<protein>
    <submittedName>
        <fullName evidence="3">Uncharacterized protein</fullName>
    </submittedName>
</protein>
<keyword evidence="1" id="KW-1133">Transmembrane helix</keyword>
<dbReference type="Proteomes" id="UP000887574">
    <property type="component" value="Unplaced"/>
</dbReference>
<keyword evidence="1" id="KW-0472">Membrane</keyword>
<keyword evidence="2" id="KW-1185">Reference proteome</keyword>
<accession>A0A915DBB5</accession>